<gene>
    <name evidence="1" type="ORF">GCM10022276_12030</name>
</gene>
<evidence type="ECO:0008006" key="3">
    <source>
        <dbReference type="Google" id="ProtNLM"/>
    </source>
</evidence>
<dbReference type="EMBL" id="BAABBM010000001">
    <property type="protein sequence ID" value="GAA3894466.1"/>
    <property type="molecule type" value="Genomic_DNA"/>
</dbReference>
<protein>
    <recommendedName>
        <fullName evidence="3">MarR family transcriptional regulator</fullName>
    </recommendedName>
</protein>
<dbReference type="Proteomes" id="UP001500827">
    <property type="component" value="Unassembled WGS sequence"/>
</dbReference>
<evidence type="ECO:0000313" key="2">
    <source>
        <dbReference type="Proteomes" id="UP001500827"/>
    </source>
</evidence>
<keyword evidence="2" id="KW-1185">Reference proteome</keyword>
<organism evidence="1 2">
    <name type="scientific">Sphingomonas limnosediminicola</name>
    <dbReference type="NCBI Taxonomy" id="940133"/>
    <lineage>
        <taxon>Bacteria</taxon>
        <taxon>Pseudomonadati</taxon>
        <taxon>Pseudomonadota</taxon>
        <taxon>Alphaproteobacteria</taxon>
        <taxon>Sphingomonadales</taxon>
        <taxon>Sphingomonadaceae</taxon>
        <taxon>Sphingomonas</taxon>
    </lineage>
</organism>
<sequence length="134" mass="15373">MRCALCGGATLREGCRLDNTAWANIEHQVEVILRLHRMRQQILGAEIFGDPAWEILLQLYLSTSKGEQLATKDFDWIAPPTTLARWITVLEERGWVECILIGVKQTDLRMRLSAEGKAKMCRLFRDLRHPILVS</sequence>
<proteinExistence type="predicted"/>
<evidence type="ECO:0000313" key="1">
    <source>
        <dbReference type="EMBL" id="GAA3894466.1"/>
    </source>
</evidence>
<name>A0ABP7L536_9SPHN</name>
<accession>A0ABP7L536</accession>
<comment type="caution">
    <text evidence="1">The sequence shown here is derived from an EMBL/GenBank/DDBJ whole genome shotgun (WGS) entry which is preliminary data.</text>
</comment>
<reference evidence="2" key="1">
    <citation type="journal article" date="2019" name="Int. J. Syst. Evol. Microbiol.">
        <title>The Global Catalogue of Microorganisms (GCM) 10K type strain sequencing project: providing services to taxonomists for standard genome sequencing and annotation.</title>
        <authorList>
            <consortium name="The Broad Institute Genomics Platform"/>
            <consortium name="The Broad Institute Genome Sequencing Center for Infectious Disease"/>
            <person name="Wu L."/>
            <person name="Ma J."/>
        </authorList>
    </citation>
    <scope>NUCLEOTIDE SEQUENCE [LARGE SCALE GENOMIC DNA]</scope>
    <source>
        <strain evidence="2">JCM 17543</strain>
    </source>
</reference>